<protein>
    <submittedName>
        <fullName evidence="2">Uncharacterized protein</fullName>
    </submittedName>
</protein>
<proteinExistence type="predicted"/>
<evidence type="ECO:0000313" key="2">
    <source>
        <dbReference type="EnsemblPlants" id="KQL26761"/>
    </source>
</evidence>
<dbReference type="AlphaFoldDB" id="K4A0Z1"/>
<keyword evidence="3" id="KW-1185">Reference proteome</keyword>
<evidence type="ECO:0000256" key="1">
    <source>
        <dbReference type="SAM" id="MobiDB-lite"/>
    </source>
</evidence>
<dbReference type="Gramene" id="KQL26761">
    <property type="protein sequence ID" value="KQL26761"/>
    <property type="gene ID" value="SETIT_032532mg"/>
</dbReference>
<reference evidence="3" key="1">
    <citation type="journal article" date="2012" name="Nat. Biotechnol.">
        <title>Reference genome sequence of the model plant Setaria.</title>
        <authorList>
            <person name="Bennetzen J.L."/>
            <person name="Schmutz J."/>
            <person name="Wang H."/>
            <person name="Percifield R."/>
            <person name="Hawkins J."/>
            <person name="Pontaroli A.C."/>
            <person name="Estep M."/>
            <person name="Feng L."/>
            <person name="Vaughn J.N."/>
            <person name="Grimwood J."/>
            <person name="Jenkins J."/>
            <person name="Barry K."/>
            <person name="Lindquist E."/>
            <person name="Hellsten U."/>
            <person name="Deshpande S."/>
            <person name="Wang X."/>
            <person name="Wu X."/>
            <person name="Mitros T."/>
            <person name="Triplett J."/>
            <person name="Yang X."/>
            <person name="Ye C.Y."/>
            <person name="Mauro-Herrera M."/>
            <person name="Wang L."/>
            <person name="Li P."/>
            <person name="Sharma M."/>
            <person name="Sharma R."/>
            <person name="Ronald P.C."/>
            <person name="Panaud O."/>
            <person name="Kellogg E.A."/>
            <person name="Brutnell T.P."/>
            <person name="Doust A.N."/>
            <person name="Tuskan G.A."/>
            <person name="Rokhsar D."/>
            <person name="Devos K.M."/>
        </authorList>
    </citation>
    <scope>NUCLEOTIDE SEQUENCE [LARGE SCALE GENOMIC DNA]</scope>
    <source>
        <strain evidence="3">cv. Yugu1</strain>
    </source>
</reference>
<accession>K4A0Z1</accession>
<dbReference type="EMBL" id="AGNK02001345">
    <property type="status" value="NOT_ANNOTATED_CDS"/>
    <property type="molecule type" value="Genomic_DNA"/>
</dbReference>
<name>K4A0Z1_SETIT</name>
<feature type="region of interest" description="Disordered" evidence="1">
    <location>
        <begin position="43"/>
        <end position="70"/>
    </location>
</feature>
<organism evidence="2 3">
    <name type="scientific">Setaria italica</name>
    <name type="common">Foxtail millet</name>
    <name type="synonym">Panicum italicum</name>
    <dbReference type="NCBI Taxonomy" id="4555"/>
    <lineage>
        <taxon>Eukaryota</taxon>
        <taxon>Viridiplantae</taxon>
        <taxon>Streptophyta</taxon>
        <taxon>Embryophyta</taxon>
        <taxon>Tracheophyta</taxon>
        <taxon>Spermatophyta</taxon>
        <taxon>Magnoliopsida</taxon>
        <taxon>Liliopsida</taxon>
        <taxon>Poales</taxon>
        <taxon>Poaceae</taxon>
        <taxon>PACMAD clade</taxon>
        <taxon>Panicoideae</taxon>
        <taxon>Panicodae</taxon>
        <taxon>Paniceae</taxon>
        <taxon>Cenchrinae</taxon>
        <taxon>Setaria</taxon>
    </lineage>
</organism>
<sequence length="70" mass="7662">MTHPTRASVHSQTQLQRLFRAHVAGHQPREAPAALAAVGYSAPLLDPRRPPRTLASSPWGFPAPSSRRGW</sequence>
<dbReference type="HOGENOM" id="CLU_178092_0_0_1"/>
<dbReference type="Proteomes" id="UP000004995">
    <property type="component" value="Unassembled WGS sequence"/>
</dbReference>
<evidence type="ECO:0000313" key="3">
    <source>
        <dbReference type="Proteomes" id="UP000004995"/>
    </source>
</evidence>
<reference evidence="2" key="2">
    <citation type="submission" date="2018-08" db="UniProtKB">
        <authorList>
            <consortium name="EnsemblPlants"/>
        </authorList>
    </citation>
    <scope>IDENTIFICATION</scope>
    <source>
        <strain evidence="2">Yugu1</strain>
    </source>
</reference>
<dbReference type="EnsemblPlants" id="KQL26761">
    <property type="protein sequence ID" value="KQL26761"/>
    <property type="gene ID" value="SETIT_032532mg"/>
</dbReference>
<dbReference type="InParanoid" id="K4A0Z1"/>